<evidence type="ECO:0000256" key="1">
    <source>
        <dbReference type="SAM" id="MobiDB-lite"/>
    </source>
</evidence>
<evidence type="ECO:0000313" key="4">
    <source>
        <dbReference type="Proteomes" id="UP001148838"/>
    </source>
</evidence>
<proteinExistence type="predicted"/>
<accession>A0ABQ8SK35</accession>
<comment type="caution">
    <text evidence="3">The sequence shown here is derived from an EMBL/GenBank/DDBJ whole genome shotgun (WGS) entry which is preliminary data.</text>
</comment>
<name>A0ABQ8SK35_PERAM</name>
<feature type="compositionally biased region" description="Acidic residues" evidence="1">
    <location>
        <begin position="340"/>
        <end position="362"/>
    </location>
</feature>
<evidence type="ECO:0000259" key="2">
    <source>
        <dbReference type="PROSITE" id="PS50878"/>
    </source>
</evidence>
<dbReference type="EMBL" id="JAJSOF020000025">
    <property type="protein sequence ID" value="KAJ4434486.1"/>
    <property type="molecule type" value="Genomic_DNA"/>
</dbReference>
<feature type="domain" description="Reverse transcriptase" evidence="2">
    <location>
        <begin position="1"/>
        <end position="137"/>
    </location>
</feature>
<dbReference type="PROSITE" id="PS50878">
    <property type="entry name" value="RT_POL"/>
    <property type="match status" value="1"/>
</dbReference>
<feature type="region of interest" description="Disordered" evidence="1">
    <location>
        <begin position="309"/>
        <end position="362"/>
    </location>
</feature>
<dbReference type="PANTHER" id="PTHR47027">
    <property type="entry name" value="REVERSE TRANSCRIPTASE DOMAIN-CONTAINING PROTEIN"/>
    <property type="match status" value="1"/>
</dbReference>
<sequence length="362" mass="42143">MLHEQLIHSFRRTTVQIDDGVDTSDWLPQTNGILQGDPLSPILFNVLTHEVTQRNGRSKYVHLRRRHGHRSDRLRQYTISTRPLSKWTERNDIKINEEKTELVVFRKGGRLTEEGNVKCNGKQLKKTSDFKYLGITIHTTGKSFRLHIRSRVMAATRAMNEIRNITQLSISTAMDLFRIKILPVLTYGLESVGEYLTYKQMEELERVKAKYLKRALGLPQNARSRLVYELSRETFLIEDLRCEIMLPANDAYKRLLKDLHEKKTSIPEEFYTTCAMQDRTWTEANHEMRHVTTRLAIHGFHHKVCGNKTYQEPNDKCGDQDKDSSKTNEDGTGQRPNPWSEDEYDNDNVDDDDDDDDDGDDD</sequence>
<dbReference type="Proteomes" id="UP001148838">
    <property type="component" value="Unassembled WGS sequence"/>
</dbReference>
<dbReference type="PANTHER" id="PTHR47027:SF20">
    <property type="entry name" value="REVERSE TRANSCRIPTASE-LIKE PROTEIN WITH RNA-DIRECTED DNA POLYMERASE DOMAIN"/>
    <property type="match status" value="1"/>
</dbReference>
<organism evidence="3 4">
    <name type="scientific">Periplaneta americana</name>
    <name type="common">American cockroach</name>
    <name type="synonym">Blatta americana</name>
    <dbReference type="NCBI Taxonomy" id="6978"/>
    <lineage>
        <taxon>Eukaryota</taxon>
        <taxon>Metazoa</taxon>
        <taxon>Ecdysozoa</taxon>
        <taxon>Arthropoda</taxon>
        <taxon>Hexapoda</taxon>
        <taxon>Insecta</taxon>
        <taxon>Pterygota</taxon>
        <taxon>Neoptera</taxon>
        <taxon>Polyneoptera</taxon>
        <taxon>Dictyoptera</taxon>
        <taxon>Blattodea</taxon>
        <taxon>Blattoidea</taxon>
        <taxon>Blattidae</taxon>
        <taxon>Blattinae</taxon>
        <taxon>Periplaneta</taxon>
    </lineage>
</organism>
<gene>
    <name evidence="3" type="ORF">ANN_23048</name>
</gene>
<feature type="compositionally biased region" description="Basic and acidic residues" evidence="1">
    <location>
        <begin position="313"/>
        <end position="329"/>
    </location>
</feature>
<protein>
    <recommendedName>
        <fullName evidence="2">Reverse transcriptase domain-containing protein</fullName>
    </recommendedName>
</protein>
<dbReference type="InterPro" id="IPR000477">
    <property type="entry name" value="RT_dom"/>
</dbReference>
<evidence type="ECO:0000313" key="3">
    <source>
        <dbReference type="EMBL" id="KAJ4434486.1"/>
    </source>
</evidence>
<keyword evidence="4" id="KW-1185">Reference proteome</keyword>
<reference evidence="3 4" key="1">
    <citation type="journal article" date="2022" name="Allergy">
        <title>Genome assembly and annotation of Periplaneta americana reveal a comprehensive cockroach allergen profile.</title>
        <authorList>
            <person name="Wang L."/>
            <person name="Xiong Q."/>
            <person name="Saelim N."/>
            <person name="Wang L."/>
            <person name="Nong W."/>
            <person name="Wan A.T."/>
            <person name="Shi M."/>
            <person name="Liu X."/>
            <person name="Cao Q."/>
            <person name="Hui J.H.L."/>
            <person name="Sookrung N."/>
            <person name="Leung T.F."/>
            <person name="Tungtrongchitr A."/>
            <person name="Tsui S.K.W."/>
        </authorList>
    </citation>
    <scope>NUCLEOTIDE SEQUENCE [LARGE SCALE GENOMIC DNA]</scope>
    <source>
        <strain evidence="3">PWHHKU_190912</strain>
    </source>
</reference>